<keyword evidence="7 9" id="KW-0472">Membrane</keyword>
<protein>
    <submittedName>
        <fullName evidence="10">AI-2E family transporter</fullName>
    </submittedName>
</protein>
<gene>
    <name evidence="10" type="ORF">GNZ21_09575</name>
</gene>
<dbReference type="GO" id="GO:0055085">
    <property type="term" value="P:transmembrane transport"/>
    <property type="evidence" value="ECO:0007669"/>
    <property type="project" value="TreeGrafter"/>
</dbReference>
<keyword evidence="11" id="KW-1185">Reference proteome</keyword>
<feature type="compositionally biased region" description="Low complexity" evidence="8">
    <location>
        <begin position="12"/>
        <end position="35"/>
    </location>
</feature>
<evidence type="ECO:0000256" key="3">
    <source>
        <dbReference type="ARBA" id="ARBA00022448"/>
    </source>
</evidence>
<feature type="compositionally biased region" description="Low complexity" evidence="8">
    <location>
        <begin position="464"/>
        <end position="489"/>
    </location>
</feature>
<comment type="subcellular location">
    <subcellularLocation>
        <location evidence="1">Cell membrane</location>
        <topology evidence="1">Multi-pass membrane protein</topology>
    </subcellularLocation>
</comment>
<keyword evidence="5 9" id="KW-0812">Transmembrane</keyword>
<dbReference type="GO" id="GO:0005886">
    <property type="term" value="C:plasma membrane"/>
    <property type="evidence" value="ECO:0007669"/>
    <property type="project" value="UniProtKB-SubCell"/>
</dbReference>
<sequence length="501" mass="53746">MSTGSAPESTGEATPTYAAAQPPAEESAPPVAESSLGPTKEAEEQRLREDIPWGVRIAAEWSWRIIIILIAAGVAIWLLGHVMLLLIPLMVAGLLSTLLRPLHNVFRKLKFPRILASITTIVVFLGAVLGLLTLVGQQIFQGFAEMADQVMAGIYDLIDWADETLQEFGIEVSTDEFNQGIDEVIGWVQDNQGTIMSSAGAFGSAATNFGVGAVLVLFTLIFFLSDGPRIWDSLTNFAPAKHRPAIHGAGRRGWKSVGTFIRVQVFVAFVDAVGIYLGAVILDVPLALPIAVLVFFGGFIPVVGAVVTGAVAVLLAWVAHDFMTAFLMLLVVIAVQQIESNVLQPIIMGKAVKLHPLAVVLAVTAGTSLLGIIGALFAVPVLAFIKRATEYLNKEEWRGDPEALEMERELKEESLRREAQREIIEAEEQASLRTLKQRIFDTIPGLDPEKHGFGRNRNSGEGAAAGTAQQTPAPVPATAEADPAASPETPEAPERGDSSKK</sequence>
<dbReference type="RefSeq" id="WP_157323689.1">
    <property type="nucleotide sequence ID" value="NZ_BMFX01000017.1"/>
</dbReference>
<evidence type="ECO:0000313" key="10">
    <source>
        <dbReference type="EMBL" id="MVT26603.1"/>
    </source>
</evidence>
<organism evidence="10 11">
    <name type="scientific">Nesterenkonia alkaliphila</name>
    <dbReference type="NCBI Taxonomy" id="1463631"/>
    <lineage>
        <taxon>Bacteria</taxon>
        <taxon>Bacillati</taxon>
        <taxon>Actinomycetota</taxon>
        <taxon>Actinomycetes</taxon>
        <taxon>Micrococcales</taxon>
        <taxon>Micrococcaceae</taxon>
        <taxon>Nesterenkonia</taxon>
    </lineage>
</organism>
<evidence type="ECO:0000256" key="1">
    <source>
        <dbReference type="ARBA" id="ARBA00004651"/>
    </source>
</evidence>
<feature type="transmembrane region" description="Helical" evidence="9">
    <location>
        <begin position="205"/>
        <end position="224"/>
    </location>
</feature>
<evidence type="ECO:0000256" key="4">
    <source>
        <dbReference type="ARBA" id="ARBA00022475"/>
    </source>
</evidence>
<feature type="transmembrane region" description="Helical" evidence="9">
    <location>
        <begin position="114"/>
        <end position="136"/>
    </location>
</feature>
<dbReference type="AlphaFoldDB" id="A0A7K1UJE7"/>
<dbReference type="PANTHER" id="PTHR21716">
    <property type="entry name" value="TRANSMEMBRANE PROTEIN"/>
    <property type="match status" value="1"/>
</dbReference>
<feature type="transmembrane region" description="Helical" evidence="9">
    <location>
        <begin position="61"/>
        <end position="79"/>
    </location>
</feature>
<feature type="region of interest" description="Disordered" evidence="8">
    <location>
        <begin position="1"/>
        <end position="43"/>
    </location>
</feature>
<accession>A0A7K1UJE7</accession>
<dbReference type="EMBL" id="WRPM01000069">
    <property type="protein sequence ID" value="MVT26603.1"/>
    <property type="molecule type" value="Genomic_DNA"/>
</dbReference>
<evidence type="ECO:0000313" key="11">
    <source>
        <dbReference type="Proteomes" id="UP000460157"/>
    </source>
</evidence>
<comment type="caution">
    <text evidence="10">The sequence shown here is derived from an EMBL/GenBank/DDBJ whole genome shotgun (WGS) entry which is preliminary data.</text>
</comment>
<dbReference type="OrthoDB" id="9784366at2"/>
<reference evidence="10 11" key="1">
    <citation type="submission" date="2019-12" db="EMBL/GenBank/DDBJ databases">
        <title>Nesterenkonia muleiensis sp. nov., a novel actinobacterium isolated from sap of Populus euphratica.</title>
        <authorList>
            <person name="Wang R."/>
        </authorList>
    </citation>
    <scope>NUCLEOTIDE SEQUENCE [LARGE SCALE GENOMIC DNA]</scope>
    <source>
        <strain evidence="10 11">F10</strain>
    </source>
</reference>
<name>A0A7K1UJE7_9MICC</name>
<evidence type="ECO:0000256" key="2">
    <source>
        <dbReference type="ARBA" id="ARBA00009773"/>
    </source>
</evidence>
<comment type="similarity">
    <text evidence="2">Belongs to the autoinducer-2 exporter (AI-2E) (TC 2.A.86) family.</text>
</comment>
<evidence type="ECO:0000256" key="7">
    <source>
        <dbReference type="ARBA" id="ARBA00023136"/>
    </source>
</evidence>
<dbReference type="PANTHER" id="PTHR21716:SF53">
    <property type="entry name" value="PERMEASE PERM-RELATED"/>
    <property type="match status" value="1"/>
</dbReference>
<evidence type="ECO:0000256" key="8">
    <source>
        <dbReference type="SAM" id="MobiDB-lite"/>
    </source>
</evidence>
<feature type="transmembrane region" description="Helical" evidence="9">
    <location>
        <begin position="260"/>
        <end position="282"/>
    </location>
</feature>
<dbReference type="Pfam" id="PF01594">
    <property type="entry name" value="AI-2E_transport"/>
    <property type="match status" value="1"/>
</dbReference>
<evidence type="ECO:0000256" key="5">
    <source>
        <dbReference type="ARBA" id="ARBA00022692"/>
    </source>
</evidence>
<evidence type="ECO:0000256" key="9">
    <source>
        <dbReference type="SAM" id="Phobius"/>
    </source>
</evidence>
<keyword evidence="6 9" id="KW-1133">Transmembrane helix</keyword>
<dbReference type="Proteomes" id="UP000460157">
    <property type="component" value="Unassembled WGS sequence"/>
</dbReference>
<keyword evidence="4" id="KW-1003">Cell membrane</keyword>
<feature type="region of interest" description="Disordered" evidence="8">
    <location>
        <begin position="443"/>
        <end position="501"/>
    </location>
</feature>
<feature type="transmembrane region" description="Helical" evidence="9">
    <location>
        <begin position="288"/>
        <end position="315"/>
    </location>
</feature>
<keyword evidence="3" id="KW-0813">Transport</keyword>
<feature type="compositionally biased region" description="Basic and acidic residues" evidence="8">
    <location>
        <begin position="492"/>
        <end position="501"/>
    </location>
</feature>
<proteinExistence type="inferred from homology"/>
<dbReference type="InterPro" id="IPR002549">
    <property type="entry name" value="AI-2E-like"/>
</dbReference>
<evidence type="ECO:0000256" key="6">
    <source>
        <dbReference type="ARBA" id="ARBA00022989"/>
    </source>
</evidence>
<feature type="transmembrane region" description="Helical" evidence="9">
    <location>
        <begin position="358"/>
        <end position="385"/>
    </location>
</feature>
<feature type="transmembrane region" description="Helical" evidence="9">
    <location>
        <begin position="322"/>
        <end position="338"/>
    </location>
</feature>